<dbReference type="InterPro" id="IPR032519">
    <property type="entry name" value="YbgF_tri"/>
</dbReference>
<evidence type="ECO:0000313" key="6">
    <source>
        <dbReference type="Proteomes" id="UP000433788"/>
    </source>
</evidence>
<dbReference type="Pfam" id="PF16331">
    <property type="entry name" value="TolA_bind_tri"/>
    <property type="match status" value="1"/>
</dbReference>
<gene>
    <name evidence="5" type="primary">ybgF</name>
    <name evidence="1" type="synonym">cpoB</name>
    <name evidence="5" type="ORF">GH984_04255</name>
</gene>
<protein>
    <recommendedName>
        <fullName evidence="1">Cell division coordinator CpoB</fullName>
    </recommendedName>
</protein>
<feature type="coiled-coil region" evidence="1">
    <location>
        <begin position="24"/>
        <end position="84"/>
    </location>
</feature>
<keyword evidence="1" id="KW-0732">Signal</keyword>
<organism evidence="5 6">
    <name type="scientific">Spiribacter salilacus</name>
    <dbReference type="NCBI Taxonomy" id="2664894"/>
    <lineage>
        <taxon>Bacteria</taxon>
        <taxon>Pseudomonadati</taxon>
        <taxon>Pseudomonadota</taxon>
        <taxon>Gammaproteobacteria</taxon>
        <taxon>Chromatiales</taxon>
        <taxon>Ectothiorhodospiraceae</taxon>
        <taxon>Spiribacter</taxon>
    </lineage>
</organism>
<dbReference type="Gene3D" id="1.20.5.110">
    <property type="match status" value="1"/>
</dbReference>
<comment type="function">
    <text evidence="1">Mediates coordination of peptidoglycan synthesis and outer membrane constriction during cell division.</text>
</comment>
<dbReference type="PROSITE" id="PS50005">
    <property type="entry name" value="TPR"/>
    <property type="match status" value="1"/>
</dbReference>
<dbReference type="GO" id="GO:0030288">
    <property type="term" value="C:outer membrane-bounded periplasmic space"/>
    <property type="evidence" value="ECO:0007669"/>
    <property type="project" value="UniProtKB-UniRule"/>
</dbReference>
<dbReference type="Pfam" id="PF14559">
    <property type="entry name" value="TPR_19"/>
    <property type="match status" value="1"/>
</dbReference>
<feature type="domain" description="YbgF trimerisation" evidence="4">
    <location>
        <begin position="34"/>
        <end position="105"/>
    </location>
</feature>
<dbReference type="InterPro" id="IPR019734">
    <property type="entry name" value="TPR_rpt"/>
</dbReference>
<name>A0A6N7QNE0_9GAMM</name>
<comment type="similarity">
    <text evidence="1">Belongs to the CpoB family.</text>
</comment>
<proteinExistence type="inferred from homology"/>
<dbReference type="AlphaFoldDB" id="A0A6N7QNE0"/>
<evidence type="ECO:0000256" key="2">
    <source>
        <dbReference type="PROSITE-ProRule" id="PRU00339"/>
    </source>
</evidence>
<dbReference type="InterPro" id="IPR011990">
    <property type="entry name" value="TPR-like_helical_dom_sf"/>
</dbReference>
<dbReference type="GO" id="GO:0043093">
    <property type="term" value="P:FtsZ-dependent cytokinesis"/>
    <property type="evidence" value="ECO:0007669"/>
    <property type="project" value="UniProtKB-UniRule"/>
</dbReference>
<keyword evidence="2" id="KW-0802">TPR repeat</keyword>
<dbReference type="InterPro" id="IPR014162">
    <property type="entry name" value="CpoB_C"/>
</dbReference>
<keyword evidence="6" id="KW-1185">Reference proteome</keyword>
<dbReference type="HAMAP" id="MF_02066">
    <property type="entry name" value="CpoB"/>
    <property type="match status" value="1"/>
</dbReference>
<feature type="repeat" description="TPR" evidence="2">
    <location>
        <begin position="169"/>
        <end position="202"/>
    </location>
</feature>
<dbReference type="SUPFAM" id="SSF48452">
    <property type="entry name" value="TPR-like"/>
    <property type="match status" value="1"/>
</dbReference>
<comment type="caution">
    <text evidence="5">The sequence shown here is derived from an EMBL/GenBank/DDBJ whole genome shotgun (WGS) entry which is preliminary data.</text>
</comment>
<evidence type="ECO:0000256" key="1">
    <source>
        <dbReference type="HAMAP-Rule" id="MF_02066"/>
    </source>
</evidence>
<comment type="subcellular location">
    <subcellularLocation>
        <location evidence="1">Periplasm</location>
    </subcellularLocation>
</comment>
<keyword evidence="1" id="KW-0132">Cell division</keyword>
<feature type="chain" id="PRO_5027194124" description="Cell division coordinator CpoB" evidence="1">
    <location>
        <begin position="23"/>
        <end position="252"/>
    </location>
</feature>
<reference evidence="5 6" key="1">
    <citation type="submission" date="2019-11" db="EMBL/GenBank/DDBJ databases">
        <authorList>
            <person name="Zhang X.Y."/>
        </authorList>
    </citation>
    <scope>NUCLEOTIDE SEQUENCE [LARGE SCALE GENOMIC DNA]</scope>
    <source>
        <strain evidence="5 6">C176</strain>
    </source>
</reference>
<feature type="region of interest" description="Disordered" evidence="3">
    <location>
        <begin position="99"/>
        <end position="130"/>
    </location>
</feature>
<evidence type="ECO:0000256" key="3">
    <source>
        <dbReference type="SAM" id="MobiDB-lite"/>
    </source>
</evidence>
<dbReference type="Pfam" id="PF13174">
    <property type="entry name" value="TPR_6"/>
    <property type="match status" value="1"/>
</dbReference>
<dbReference type="Gene3D" id="1.25.40.10">
    <property type="entry name" value="Tetratricopeptide repeat domain"/>
    <property type="match status" value="1"/>
</dbReference>
<keyword evidence="1" id="KW-0574">Periplasm</keyword>
<dbReference type="RefSeq" id="WP_153718963.1">
    <property type="nucleotide sequence ID" value="NZ_WJPP01000002.1"/>
</dbReference>
<dbReference type="EMBL" id="WJPP01000002">
    <property type="protein sequence ID" value="MRH77911.1"/>
    <property type="molecule type" value="Genomic_DNA"/>
</dbReference>
<sequence length="252" mass="27742" precursor="true">MMHGRVLPQWRIVLLASALALAAGDAVGQSARELDERIERLEERLGGSALMNLMNDSSRLTDEVSGLRGEIELIQRELSEIKDQQRALYLDLDTRLQALESGSPSSPGTENAEAPTLSEPGAVPAEEPTGNPAAEYEAAFNSLRSGNFAQARQQFEQFLADYPEDDLTANARYWLGESFYAERDFAAAIVHFQAVLDDHPDSNKHPDALLKIGFSHIEQGQQAEAERVLEQLVSEHPQSTAASLAAQRLQQF</sequence>
<evidence type="ECO:0000313" key="5">
    <source>
        <dbReference type="EMBL" id="MRH77911.1"/>
    </source>
</evidence>
<feature type="signal peptide" evidence="1">
    <location>
        <begin position="1"/>
        <end position="22"/>
    </location>
</feature>
<evidence type="ECO:0000259" key="4">
    <source>
        <dbReference type="Pfam" id="PF16331"/>
    </source>
</evidence>
<dbReference type="GO" id="GO:0070206">
    <property type="term" value="P:protein trimerization"/>
    <property type="evidence" value="ECO:0007669"/>
    <property type="project" value="InterPro"/>
</dbReference>
<dbReference type="InterPro" id="IPR034706">
    <property type="entry name" value="CpoB"/>
</dbReference>
<keyword evidence="1" id="KW-0175">Coiled coil</keyword>
<dbReference type="Proteomes" id="UP000433788">
    <property type="component" value="Unassembled WGS sequence"/>
</dbReference>
<accession>A0A6N7QNE0</accession>
<feature type="compositionally biased region" description="Polar residues" evidence="3">
    <location>
        <begin position="100"/>
        <end position="109"/>
    </location>
</feature>
<dbReference type="NCBIfam" id="TIGR02795">
    <property type="entry name" value="tol_pal_ybgF"/>
    <property type="match status" value="1"/>
</dbReference>
<keyword evidence="1" id="KW-0131">Cell cycle</keyword>